<dbReference type="InterPro" id="IPR039537">
    <property type="entry name" value="Retrotran_Ty1/copia-like"/>
</dbReference>
<dbReference type="InterPro" id="IPR001584">
    <property type="entry name" value="Integrase_cat-core"/>
</dbReference>
<feature type="domain" description="Integrase catalytic" evidence="1">
    <location>
        <begin position="353"/>
        <end position="537"/>
    </location>
</feature>
<dbReference type="AlphaFoldDB" id="A0A5D3DIW2"/>
<organism evidence="3 5">
    <name type="scientific">Cucumis melo var. makuwa</name>
    <name type="common">Oriental melon</name>
    <dbReference type="NCBI Taxonomy" id="1194695"/>
    <lineage>
        <taxon>Eukaryota</taxon>
        <taxon>Viridiplantae</taxon>
        <taxon>Streptophyta</taxon>
        <taxon>Embryophyta</taxon>
        <taxon>Tracheophyta</taxon>
        <taxon>Spermatophyta</taxon>
        <taxon>Magnoliopsida</taxon>
        <taxon>eudicotyledons</taxon>
        <taxon>Gunneridae</taxon>
        <taxon>Pentapetalae</taxon>
        <taxon>rosids</taxon>
        <taxon>fabids</taxon>
        <taxon>Cucurbitales</taxon>
        <taxon>Cucurbitaceae</taxon>
        <taxon>Benincaseae</taxon>
        <taxon>Cucumis</taxon>
    </lineage>
</organism>
<dbReference type="Proteomes" id="UP000321947">
    <property type="component" value="Unassembled WGS sequence"/>
</dbReference>
<dbReference type="EMBL" id="SSTD01004451">
    <property type="protein sequence ID" value="TYK23533.1"/>
    <property type="molecule type" value="Genomic_DNA"/>
</dbReference>
<dbReference type="SUPFAM" id="SSF53098">
    <property type="entry name" value="Ribonuclease H-like"/>
    <property type="match status" value="1"/>
</dbReference>
<dbReference type="PANTHER" id="PTHR42648:SF22">
    <property type="entry name" value="REVERSE TRANSCRIPTASE TY1_COPIA-TYPE DOMAIN-CONTAINING PROTEIN"/>
    <property type="match status" value="1"/>
</dbReference>
<evidence type="ECO:0000313" key="3">
    <source>
        <dbReference type="EMBL" id="TYK23533.1"/>
    </source>
</evidence>
<dbReference type="Proteomes" id="UP000321393">
    <property type="component" value="Unassembled WGS sequence"/>
</dbReference>
<dbReference type="EMBL" id="SSTE01021239">
    <property type="protein sequence ID" value="KAA0032653.1"/>
    <property type="molecule type" value="Genomic_DNA"/>
</dbReference>
<comment type="caution">
    <text evidence="3">The sequence shown here is derived from an EMBL/GenBank/DDBJ whole genome shotgun (WGS) entry which is preliminary data.</text>
</comment>
<accession>A0A5D3DIW2</accession>
<reference evidence="4 5" key="1">
    <citation type="submission" date="2019-08" db="EMBL/GenBank/DDBJ databases">
        <title>Draft genome sequences of two oriental melons (Cucumis melo L. var makuwa).</title>
        <authorList>
            <person name="Kwon S.-Y."/>
        </authorList>
    </citation>
    <scope>NUCLEOTIDE SEQUENCE [LARGE SCALE GENOMIC DNA]</scope>
    <source>
        <strain evidence="5">cv. Chang Bougi</strain>
        <strain evidence="4">cv. SW 3</strain>
        <tissue evidence="3">Leaf</tissue>
    </source>
</reference>
<name>A0A5D3DIW2_CUCMM</name>
<dbReference type="InterPro" id="IPR012337">
    <property type="entry name" value="RNaseH-like_sf"/>
</dbReference>
<evidence type="ECO:0000313" key="4">
    <source>
        <dbReference type="Proteomes" id="UP000321393"/>
    </source>
</evidence>
<sequence length="637" mass="71876">MPGSALSWMSGSGIFKTHWPAFLPSCNRPATSSLQPHRSLMRRQSGFPHMRHLALMHCRPRDVRRLSVNWVISLSNLKEKSSKNQDLPPTGLAINHSGYLEGPSPSIAQHQPNMLQQQIEEGEATLRAPSKNCSTSPVYCENLVTSLPALSSSYVSNPVAQSKGCFLGEKLNGETPSPGDPQERYWKGTFGIRLNNCIPRIKMLLIYTLYKNKSMNADRRQWMRHPSLTGFPLSGRKWTYAEKLSGIVTVMACNILGSRRFALRKDHTRAMSSLTNPAIDSVAFSARFPSHDSEKHSGKPIPAYEHYKKQWHTKEQCWKLHGCPPGGAVLILFSVLPIVGCHKFKKVRENFLSEYGPKVNGKISCSQHPAFSSDVWGPSKVTTSYGKRWVVTFIDDHTCLTWVFLISDKSEVTSTFRNFYHIIKTQFNVKIAILYSDNDRKFQNHTLNEFLSSKGVVHQSSCAYTPQQNGVAERKSRHLLEVSRSLMLSTSLPSYLGDDVVLIAAHLISSTKCLPNDSLEMNSTNAHTDTKVGGNDKFANNGLKQLSLKIWLRRVVLMRSLQIERSELMRMRLLQNLLKTKPSKIILETSKPPTQFRAFTVNLDSTTIPKNIHLALECPKWKTAIMEEMRALEKNKT</sequence>
<dbReference type="PROSITE" id="PS50994">
    <property type="entry name" value="INTEGRASE"/>
    <property type="match status" value="1"/>
</dbReference>
<dbReference type="GO" id="GO:0003676">
    <property type="term" value="F:nucleic acid binding"/>
    <property type="evidence" value="ECO:0007669"/>
    <property type="project" value="InterPro"/>
</dbReference>
<proteinExistence type="predicted"/>
<dbReference type="Pfam" id="PF00665">
    <property type="entry name" value="rve"/>
    <property type="match status" value="1"/>
</dbReference>
<dbReference type="PANTHER" id="PTHR42648">
    <property type="entry name" value="TRANSPOSASE, PUTATIVE-RELATED"/>
    <property type="match status" value="1"/>
</dbReference>
<gene>
    <name evidence="3" type="ORF">E5676_scaffold500G00370</name>
    <name evidence="2" type="ORF">E6C27_scaffold184G00380</name>
</gene>
<evidence type="ECO:0000313" key="5">
    <source>
        <dbReference type="Proteomes" id="UP000321947"/>
    </source>
</evidence>
<dbReference type="GO" id="GO:0015074">
    <property type="term" value="P:DNA integration"/>
    <property type="evidence" value="ECO:0007669"/>
    <property type="project" value="InterPro"/>
</dbReference>
<evidence type="ECO:0000259" key="1">
    <source>
        <dbReference type="PROSITE" id="PS50994"/>
    </source>
</evidence>
<evidence type="ECO:0000313" key="2">
    <source>
        <dbReference type="EMBL" id="KAA0032653.1"/>
    </source>
</evidence>
<protein>
    <submittedName>
        <fullName evidence="3">Beta-galactosidase</fullName>
    </submittedName>
</protein>
<dbReference type="InterPro" id="IPR036397">
    <property type="entry name" value="RNaseH_sf"/>
</dbReference>
<dbReference type="Gene3D" id="3.30.420.10">
    <property type="entry name" value="Ribonuclease H-like superfamily/Ribonuclease H"/>
    <property type="match status" value="1"/>
</dbReference>